<organism evidence="1 2">
    <name type="scientific">Globodera pallida</name>
    <name type="common">Potato cyst nematode worm</name>
    <name type="synonym">Heterodera pallida</name>
    <dbReference type="NCBI Taxonomy" id="36090"/>
    <lineage>
        <taxon>Eukaryota</taxon>
        <taxon>Metazoa</taxon>
        <taxon>Ecdysozoa</taxon>
        <taxon>Nematoda</taxon>
        <taxon>Chromadorea</taxon>
        <taxon>Rhabditida</taxon>
        <taxon>Tylenchina</taxon>
        <taxon>Tylenchomorpha</taxon>
        <taxon>Tylenchoidea</taxon>
        <taxon>Heteroderidae</taxon>
        <taxon>Heteroderinae</taxon>
        <taxon>Globodera</taxon>
    </lineage>
</organism>
<protein>
    <submittedName>
        <fullName evidence="2">Ovule protein</fullName>
    </submittedName>
</protein>
<dbReference type="AlphaFoldDB" id="A0A183CU59"/>
<accession>A0A183CU59</accession>
<reference evidence="1" key="1">
    <citation type="submission" date="2014-05" db="EMBL/GenBank/DDBJ databases">
        <title>The genome and life-stage specific transcriptomes of Globodera pallida elucidate key aspects of plant parasitism by a cyst nematode.</title>
        <authorList>
            <person name="Cotton J.A."/>
            <person name="Lilley C.J."/>
            <person name="Jones L.M."/>
            <person name="Kikuchi T."/>
            <person name="Reid A.J."/>
            <person name="Thorpe P."/>
            <person name="Tsai I.J."/>
            <person name="Beasley H."/>
            <person name="Blok V."/>
            <person name="Cock P.J.A."/>
            <person name="Van den Akker S.E."/>
            <person name="Holroyd N."/>
            <person name="Hunt M."/>
            <person name="Mantelin S."/>
            <person name="Naghra H."/>
            <person name="Pain A."/>
            <person name="Palomares-Rius J.E."/>
            <person name="Zarowiecki M."/>
            <person name="Berriman M."/>
            <person name="Jones J.T."/>
            <person name="Urwin P.E."/>
        </authorList>
    </citation>
    <scope>NUCLEOTIDE SEQUENCE [LARGE SCALE GENOMIC DNA]</scope>
    <source>
        <strain evidence="1">Lindley</strain>
    </source>
</reference>
<name>A0A183CU59_GLOPA</name>
<dbReference type="WBParaSite" id="GPLIN_001641700">
    <property type="protein sequence ID" value="GPLIN_001641700"/>
    <property type="gene ID" value="GPLIN_001641700"/>
</dbReference>
<proteinExistence type="predicted"/>
<keyword evidence="1" id="KW-1185">Reference proteome</keyword>
<dbReference type="Proteomes" id="UP000050741">
    <property type="component" value="Unassembled WGS sequence"/>
</dbReference>
<reference evidence="2" key="2">
    <citation type="submission" date="2016-06" db="UniProtKB">
        <authorList>
            <consortium name="WormBaseParasite"/>
        </authorList>
    </citation>
    <scope>IDENTIFICATION</scope>
</reference>
<evidence type="ECO:0000313" key="2">
    <source>
        <dbReference type="WBParaSite" id="GPLIN_001641700"/>
    </source>
</evidence>
<sequence>QTIYKSGLFDSLRSNIFHQIITKQNGHQQHKLEQFKQQQQQCRQPFYVADVGLVGATCTSRCVPVRAKV</sequence>
<evidence type="ECO:0000313" key="1">
    <source>
        <dbReference type="Proteomes" id="UP000050741"/>
    </source>
</evidence>